<evidence type="ECO:0000256" key="5">
    <source>
        <dbReference type="ARBA" id="ARBA00022737"/>
    </source>
</evidence>
<dbReference type="PANTHER" id="PTHR27005:SF468">
    <property type="entry name" value="OS01G0310500 PROTEIN"/>
    <property type="match status" value="1"/>
</dbReference>
<keyword evidence="14" id="KW-1185">Reference proteome</keyword>
<evidence type="ECO:0000256" key="7">
    <source>
        <dbReference type="ARBA" id="ARBA00022840"/>
    </source>
</evidence>
<dbReference type="AlphaFoldDB" id="A0AAD7LKZ0"/>
<feature type="transmembrane region" description="Helical" evidence="11">
    <location>
        <begin position="325"/>
        <end position="347"/>
    </location>
</feature>
<evidence type="ECO:0000256" key="2">
    <source>
        <dbReference type="ARBA" id="ARBA00022536"/>
    </source>
</evidence>
<dbReference type="GO" id="GO:0007166">
    <property type="term" value="P:cell surface receptor signaling pathway"/>
    <property type="evidence" value="ECO:0007669"/>
    <property type="project" value="InterPro"/>
</dbReference>
<dbReference type="FunFam" id="3.30.200.20:FF:001332">
    <property type="entry name" value="Wall-associated receptor kinase-like 10"/>
    <property type="match status" value="1"/>
</dbReference>
<evidence type="ECO:0000256" key="4">
    <source>
        <dbReference type="ARBA" id="ARBA00022729"/>
    </source>
</evidence>
<keyword evidence="11" id="KW-0472">Membrane</keyword>
<dbReference type="SUPFAM" id="SSF56112">
    <property type="entry name" value="Protein kinase-like (PK-like)"/>
    <property type="match status" value="1"/>
</dbReference>
<keyword evidence="5" id="KW-0677">Repeat</keyword>
<organism evidence="13 14">
    <name type="scientific">Quillaja saponaria</name>
    <name type="common">Soap bark tree</name>
    <dbReference type="NCBI Taxonomy" id="32244"/>
    <lineage>
        <taxon>Eukaryota</taxon>
        <taxon>Viridiplantae</taxon>
        <taxon>Streptophyta</taxon>
        <taxon>Embryophyta</taxon>
        <taxon>Tracheophyta</taxon>
        <taxon>Spermatophyta</taxon>
        <taxon>Magnoliopsida</taxon>
        <taxon>eudicotyledons</taxon>
        <taxon>Gunneridae</taxon>
        <taxon>Pentapetalae</taxon>
        <taxon>rosids</taxon>
        <taxon>fabids</taxon>
        <taxon>Fabales</taxon>
        <taxon>Quillajaceae</taxon>
        <taxon>Quillaja</taxon>
    </lineage>
</organism>
<evidence type="ECO:0000256" key="11">
    <source>
        <dbReference type="SAM" id="Phobius"/>
    </source>
</evidence>
<dbReference type="SMART" id="SM00220">
    <property type="entry name" value="S_TKc"/>
    <property type="match status" value="1"/>
</dbReference>
<proteinExistence type="predicted"/>
<dbReference type="Gene3D" id="1.10.510.10">
    <property type="entry name" value="Transferase(Phosphotransferase) domain 1"/>
    <property type="match status" value="1"/>
</dbReference>
<evidence type="ECO:0000313" key="13">
    <source>
        <dbReference type="EMBL" id="KAJ7959206.1"/>
    </source>
</evidence>
<reference evidence="13" key="1">
    <citation type="journal article" date="2023" name="Science">
        <title>Elucidation of the pathway for biosynthesis of saponin adjuvants from the soapbark tree.</title>
        <authorList>
            <person name="Reed J."/>
            <person name="Orme A."/>
            <person name="El-Demerdash A."/>
            <person name="Owen C."/>
            <person name="Martin L.B.B."/>
            <person name="Misra R.C."/>
            <person name="Kikuchi S."/>
            <person name="Rejzek M."/>
            <person name="Martin A.C."/>
            <person name="Harkess A."/>
            <person name="Leebens-Mack J."/>
            <person name="Louveau T."/>
            <person name="Stephenson M.J."/>
            <person name="Osbourn A."/>
        </authorList>
    </citation>
    <scope>NUCLEOTIDE SEQUENCE</scope>
    <source>
        <strain evidence="13">S10</strain>
    </source>
</reference>
<keyword evidence="11" id="KW-0812">Transmembrane</keyword>
<dbReference type="GO" id="GO:0004674">
    <property type="term" value="F:protein serine/threonine kinase activity"/>
    <property type="evidence" value="ECO:0007669"/>
    <property type="project" value="UniProtKB-KW"/>
</dbReference>
<protein>
    <submittedName>
        <fullName evidence="13">Wall-associated receptor kinase</fullName>
    </submittedName>
</protein>
<comment type="catalytic activity">
    <reaction evidence="10">
        <text>L-threonyl-[protein] + ATP = O-phospho-L-threonyl-[protein] + ADP + H(+)</text>
        <dbReference type="Rhea" id="RHEA:46608"/>
        <dbReference type="Rhea" id="RHEA-COMP:11060"/>
        <dbReference type="Rhea" id="RHEA-COMP:11605"/>
        <dbReference type="ChEBI" id="CHEBI:15378"/>
        <dbReference type="ChEBI" id="CHEBI:30013"/>
        <dbReference type="ChEBI" id="CHEBI:30616"/>
        <dbReference type="ChEBI" id="CHEBI:61977"/>
        <dbReference type="ChEBI" id="CHEBI:456216"/>
    </reaction>
</comment>
<keyword evidence="6" id="KW-0547">Nucleotide-binding</keyword>
<dbReference type="InterPro" id="IPR011009">
    <property type="entry name" value="Kinase-like_dom_sf"/>
</dbReference>
<evidence type="ECO:0000256" key="8">
    <source>
        <dbReference type="ARBA" id="ARBA00023157"/>
    </source>
</evidence>
<dbReference type="GO" id="GO:0005509">
    <property type="term" value="F:calcium ion binding"/>
    <property type="evidence" value="ECO:0007669"/>
    <property type="project" value="InterPro"/>
</dbReference>
<gene>
    <name evidence="13" type="ORF">O6P43_019815</name>
</gene>
<keyword evidence="1" id="KW-0723">Serine/threonine-protein kinase</keyword>
<keyword evidence="8" id="KW-1015">Disulfide bond</keyword>
<evidence type="ECO:0000256" key="10">
    <source>
        <dbReference type="ARBA" id="ARBA00047951"/>
    </source>
</evidence>
<dbReference type="PROSITE" id="PS00010">
    <property type="entry name" value="ASX_HYDROXYL"/>
    <property type="match status" value="1"/>
</dbReference>
<keyword evidence="2" id="KW-0245">EGF-like domain</keyword>
<name>A0AAD7LKZ0_QUISA</name>
<evidence type="ECO:0000256" key="3">
    <source>
        <dbReference type="ARBA" id="ARBA00022679"/>
    </source>
</evidence>
<dbReference type="InterPro" id="IPR045274">
    <property type="entry name" value="WAK-like"/>
</dbReference>
<dbReference type="PANTHER" id="PTHR27005">
    <property type="entry name" value="WALL-ASSOCIATED RECEPTOR KINASE-LIKE 21"/>
    <property type="match status" value="1"/>
</dbReference>
<dbReference type="GO" id="GO:0005524">
    <property type="term" value="F:ATP binding"/>
    <property type="evidence" value="ECO:0007669"/>
    <property type="project" value="UniProtKB-KW"/>
</dbReference>
<feature type="domain" description="Protein kinase" evidence="12">
    <location>
        <begin position="368"/>
        <end position="589"/>
    </location>
</feature>
<keyword evidence="13" id="KW-0675">Receptor</keyword>
<accession>A0AAD7LKZ0</accession>
<evidence type="ECO:0000313" key="14">
    <source>
        <dbReference type="Proteomes" id="UP001163823"/>
    </source>
</evidence>
<dbReference type="Gene3D" id="3.30.200.20">
    <property type="entry name" value="Phosphorylase Kinase, domain 1"/>
    <property type="match status" value="1"/>
</dbReference>
<dbReference type="GO" id="GO:0005886">
    <property type="term" value="C:plasma membrane"/>
    <property type="evidence" value="ECO:0007669"/>
    <property type="project" value="TreeGrafter"/>
</dbReference>
<evidence type="ECO:0000259" key="12">
    <source>
        <dbReference type="PROSITE" id="PS50011"/>
    </source>
</evidence>
<dbReference type="KEGG" id="qsa:O6P43_019815"/>
<dbReference type="Pfam" id="PF00069">
    <property type="entry name" value="Pkinase"/>
    <property type="match status" value="1"/>
</dbReference>
<dbReference type="PROSITE" id="PS00108">
    <property type="entry name" value="PROTEIN_KINASE_ST"/>
    <property type="match status" value="1"/>
</dbReference>
<dbReference type="EMBL" id="JARAOO010000008">
    <property type="protein sequence ID" value="KAJ7959206.1"/>
    <property type="molecule type" value="Genomic_DNA"/>
</dbReference>
<evidence type="ECO:0000256" key="1">
    <source>
        <dbReference type="ARBA" id="ARBA00022527"/>
    </source>
</evidence>
<comment type="caution">
    <text evidence="13">The sequence shown here is derived from an EMBL/GenBank/DDBJ whole genome shotgun (WGS) entry which is preliminary data.</text>
</comment>
<dbReference type="InterPro" id="IPR008271">
    <property type="entry name" value="Ser/Thr_kinase_AS"/>
</dbReference>
<dbReference type="SMART" id="SM00179">
    <property type="entry name" value="EGF_CA"/>
    <property type="match status" value="1"/>
</dbReference>
<dbReference type="InterPro" id="IPR001881">
    <property type="entry name" value="EGF-like_Ca-bd_dom"/>
</dbReference>
<comment type="catalytic activity">
    <reaction evidence="9">
        <text>L-seryl-[protein] + ATP = O-phospho-L-seryl-[protein] + ADP + H(+)</text>
        <dbReference type="Rhea" id="RHEA:17989"/>
        <dbReference type="Rhea" id="RHEA-COMP:9863"/>
        <dbReference type="Rhea" id="RHEA-COMP:11604"/>
        <dbReference type="ChEBI" id="CHEBI:15378"/>
        <dbReference type="ChEBI" id="CHEBI:29999"/>
        <dbReference type="ChEBI" id="CHEBI:30616"/>
        <dbReference type="ChEBI" id="CHEBI:83421"/>
        <dbReference type="ChEBI" id="CHEBI:456216"/>
    </reaction>
</comment>
<evidence type="ECO:0000256" key="9">
    <source>
        <dbReference type="ARBA" id="ARBA00047558"/>
    </source>
</evidence>
<keyword evidence="7" id="KW-0067">ATP-binding</keyword>
<dbReference type="FunFam" id="2.10.25.10:FF:000038">
    <property type="entry name" value="Fibrillin 2"/>
    <property type="match status" value="1"/>
</dbReference>
<dbReference type="InterPro" id="IPR000719">
    <property type="entry name" value="Prot_kinase_dom"/>
</dbReference>
<keyword evidence="3" id="KW-0808">Transferase</keyword>
<dbReference type="CDD" id="cd00054">
    <property type="entry name" value="EGF_CA"/>
    <property type="match status" value="1"/>
</dbReference>
<dbReference type="InterPro" id="IPR018097">
    <property type="entry name" value="EGF_Ca-bd_CS"/>
</dbReference>
<keyword evidence="13" id="KW-0418">Kinase</keyword>
<dbReference type="Gene3D" id="2.10.25.10">
    <property type="entry name" value="Laminin"/>
    <property type="match status" value="1"/>
</dbReference>
<keyword evidence="4" id="KW-0732">Signal</keyword>
<dbReference type="PROSITE" id="PS50011">
    <property type="entry name" value="PROTEIN_KINASE_DOM"/>
    <property type="match status" value="1"/>
</dbReference>
<evidence type="ECO:0000256" key="6">
    <source>
        <dbReference type="ARBA" id="ARBA00022741"/>
    </source>
</evidence>
<dbReference type="SUPFAM" id="SSF57196">
    <property type="entry name" value="EGF/Laminin"/>
    <property type="match status" value="1"/>
</dbReference>
<dbReference type="PROSITE" id="PS01187">
    <property type="entry name" value="EGF_CA"/>
    <property type="match status" value="1"/>
</dbReference>
<keyword evidence="11" id="KW-1133">Transmembrane helix</keyword>
<sequence>MAQKVVMATCADVKLGSKNIMDAKILMSREHYAPAIELPTIYTVHTRKEAAVYSQSKRFPFTERIHTFVAHDCYNEKGKPVAAGNAIITLRAFPFSVTGNKFIGVGCDTFAVIQGKNGKSYSTGCLSLCNSIDSVTNGTCSCIGCCQTSIPKNLLVYDAYVRSFQNHTGIWRSNPCSYSFLVEEQYFNFCTADLIDLQARSVVPFPSVLDWDSGNQTCEEGRKNLTSYACQQIACVMTQIMVQGTVANALKVIKEIHISLMVAMLHLLCCVHVFFQDIDECSHPILNDCSRICKNTMGSYMCSCPKGQHGDGRKGGNGCASDQLLVIKISVGVGIGIMVVGSGWLYCGDKKRKLMRLKERYFEQNGGLMLQRQLSKREGSTTETAKIFTAQELKTGILPNDPVVAIKKSKFVDCSQIELFINEVVVLSQMNHRNVVKLLGCCLETEVPLLVYEFVSNGSLFNHIDNANEASASVLPWEIRLRIATETAGVLSYLHSAASMPIIHRDIKSSNILLDDKYTAKVSDFGASRLVPQNESLLYTLVQGTLGYLDPEYLQTSQLTEKSDVYSFGVLLLELLTGKGHFRLMDLRK</sequence>
<dbReference type="Proteomes" id="UP001163823">
    <property type="component" value="Chromosome 8"/>
</dbReference>
<dbReference type="InterPro" id="IPR000152">
    <property type="entry name" value="EGF-type_Asp/Asn_hydroxyl_site"/>
</dbReference>